<accession>A0A2S7MVY1</accession>
<gene>
    <name evidence="2" type="ORF">CYL18_17280</name>
</gene>
<feature type="transmembrane region" description="Helical" evidence="1">
    <location>
        <begin position="6"/>
        <end position="27"/>
    </location>
</feature>
<evidence type="ECO:0000313" key="2">
    <source>
        <dbReference type="EMBL" id="PQD93910.1"/>
    </source>
</evidence>
<reference evidence="2 3" key="1">
    <citation type="submission" date="2017-12" db="EMBL/GenBank/DDBJ databases">
        <title>Taxonomic description and draft genome of Pradoshia cofamensis Gen. nov., sp. nov., a thermotolerant bacillale isolated from anterior gut of earthworm Eisenia fetida.</title>
        <authorList>
            <person name="Saha T."/>
            <person name="Chakraborty R."/>
        </authorList>
    </citation>
    <scope>NUCLEOTIDE SEQUENCE [LARGE SCALE GENOMIC DNA]</scope>
    <source>
        <strain evidence="2 3">EAG3</strain>
    </source>
</reference>
<dbReference type="Proteomes" id="UP000239663">
    <property type="component" value="Unassembled WGS sequence"/>
</dbReference>
<dbReference type="AlphaFoldDB" id="A0A2S7MVY1"/>
<sequence>MKKYLIPLFFLGAIVAGIGLLIVSFLLGMTPDKDKEEQVRIQAEQYLEEYFNDNFEVYDTLFDNMGNFEFEYAAKVREKITNTQFLVYYDDEKKQMVDTYIADKWTNDIKTEIGPFIKENLKETTDFHVFFNNETIGNELGIDPLNPKSYAEFDVAPTIRITVPRKKSDEDEKFVDEFISFLQSEGKLQSGSVIIEYIAEDGPILDDEWSKEF</sequence>
<protein>
    <submittedName>
        <fullName evidence="2">Uncharacterized protein</fullName>
    </submittedName>
</protein>
<keyword evidence="1" id="KW-0812">Transmembrane</keyword>
<keyword evidence="1" id="KW-1133">Transmembrane helix</keyword>
<dbReference type="OrthoDB" id="2351993at2"/>
<dbReference type="RefSeq" id="WP_104850744.1">
    <property type="nucleotide sequence ID" value="NZ_PKOZ01000018.1"/>
</dbReference>
<proteinExistence type="predicted"/>
<dbReference type="EMBL" id="PKOZ01000018">
    <property type="protein sequence ID" value="PQD93910.1"/>
    <property type="molecule type" value="Genomic_DNA"/>
</dbReference>
<name>A0A2S7MVY1_9BACI</name>
<evidence type="ECO:0000256" key="1">
    <source>
        <dbReference type="SAM" id="Phobius"/>
    </source>
</evidence>
<organism evidence="2 3">
    <name type="scientific">Pradoshia eiseniae</name>
    <dbReference type="NCBI Taxonomy" id="2064768"/>
    <lineage>
        <taxon>Bacteria</taxon>
        <taxon>Bacillati</taxon>
        <taxon>Bacillota</taxon>
        <taxon>Bacilli</taxon>
        <taxon>Bacillales</taxon>
        <taxon>Bacillaceae</taxon>
        <taxon>Pradoshia</taxon>
    </lineage>
</organism>
<keyword evidence="1" id="KW-0472">Membrane</keyword>
<keyword evidence="3" id="KW-1185">Reference proteome</keyword>
<comment type="caution">
    <text evidence="2">The sequence shown here is derived from an EMBL/GenBank/DDBJ whole genome shotgun (WGS) entry which is preliminary data.</text>
</comment>
<evidence type="ECO:0000313" key="3">
    <source>
        <dbReference type="Proteomes" id="UP000239663"/>
    </source>
</evidence>